<accession>A0ABS1LKY7</accession>
<feature type="domain" description="HTH cro/C1-type" evidence="1">
    <location>
        <begin position="12"/>
        <end position="65"/>
    </location>
</feature>
<dbReference type="SMART" id="SM00530">
    <property type="entry name" value="HTH_XRE"/>
    <property type="match status" value="1"/>
</dbReference>
<proteinExistence type="predicted"/>
<dbReference type="Pfam" id="PF13560">
    <property type="entry name" value="HTH_31"/>
    <property type="match status" value="1"/>
</dbReference>
<evidence type="ECO:0000313" key="3">
    <source>
        <dbReference type="Proteomes" id="UP000675409"/>
    </source>
</evidence>
<dbReference type="SUPFAM" id="SSF48452">
    <property type="entry name" value="TPR-like"/>
    <property type="match status" value="1"/>
</dbReference>
<dbReference type="InterPro" id="IPR010982">
    <property type="entry name" value="Lambda_DNA-bd_dom_sf"/>
</dbReference>
<reference evidence="2 3" key="1">
    <citation type="journal article" date="2021" name="Arch. Microbiol.">
        <title>Myceligenerans indicum sp. nov., an actinobacterium isolated from mangrove sediment of Sundarbans, India.</title>
        <authorList>
            <person name="Asha K."/>
            <person name="Bhadury P."/>
        </authorList>
    </citation>
    <scope>NUCLEOTIDE SEQUENCE [LARGE SCALE GENOMIC DNA]</scope>
    <source>
        <strain evidence="2 3">I2</strain>
    </source>
</reference>
<dbReference type="SUPFAM" id="SSF47413">
    <property type="entry name" value="lambda repressor-like DNA-binding domains"/>
    <property type="match status" value="1"/>
</dbReference>
<evidence type="ECO:0000313" key="2">
    <source>
        <dbReference type="EMBL" id="MBL0886891.1"/>
    </source>
</evidence>
<comment type="caution">
    <text evidence="2">The sequence shown here is derived from an EMBL/GenBank/DDBJ whole genome shotgun (WGS) entry which is preliminary data.</text>
</comment>
<dbReference type="InterPro" id="IPR001387">
    <property type="entry name" value="Cro/C1-type_HTH"/>
</dbReference>
<dbReference type="InterPro" id="IPR011990">
    <property type="entry name" value="TPR-like_helical_dom_sf"/>
</dbReference>
<dbReference type="Proteomes" id="UP000675409">
    <property type="component" value="Unassembled WGS sequence"/>
</dbReference>
<dbReference type="RefSeq" id="WP_201847320.1">
    <property type="nucleotide sequence ID" value="NZ_JABBYC010000018.1"/>
</dbReference>
<dbReference type="EMBL" id="JABBYC010000018">
    <property type="protein sequence ID" value="MBL0886891.1"/>
    <property type="molecule type" value="Genomic_DNA"/>
</dbReference>
<organism evidence="2 3">
    <name type="scientific">Myceligenerans indicum</name>
    <dbReference type="NCBI Taxonomy" id="2593663"/>
    <lineage>
        <taxon>Bacteria</taxon>
        <taxon>Bacillati</taxon>
        <taxon>Actinomycetota</taxon>
        <taxon>Actinomycetes</taxon>
        <taxon>Micrococcales</taxon>
        <taxon>Promicromonosporaceae</taxon>
        <taxon>Myceligenerans</taxon>
    </lineage>
</organism>
<protein>
    <submittedName>
        <fullName evidence="2">Helix-turn-helix domain-containing protein</fullName>
    </submittedName>
</protein>
<evidence type="ECO:0000259" key="1">
    <source>
        <dbReference type="PROSITE" id="PS50943"/>
    </source>
</evidence>
<keyword evidence="3" id="KW-1185">Reference proteome</keyword>
<name>A0ABS1LKY7_9MICO</name>
<dbReference type="Gene3D" id="1.10.260.40">
    <property type="entry name" value="lambda repressor-like DNA-binding domains"/>
    <property type="match status" value="1"/>
</dbReference>
<sequence length="330" mass="35964">MGQVDPLFGRRLRELREAAGLSLRDMYRLSRVSKSLLSEYENGRRRPSAERVELLDECLDAGGALAGMVPEPAPSAADADRIERAAASPRLVDRQTVEALAGVLASHRRLDDTMTAGELWPIAAPSHDLVVGLAHDVRGRHADALRTVAAESLQFLGWLHSQLGHYARADRLWSESATRAESVDAASLASQSRRFRGSLAWERKRPATMVQHYQHAAATPGAGRLHQIDATIRTAHGLALMGEHRDAVAVLHQAQDTITAADDTSPDEFAYWLTPTWLRFPLGLALLELGQPAEAAQNLSAGLAGLPDDQRETNWTTQYKRALADAQGAT</sequence>
<dbReference type="PROSITE" id="PS50943">
    <property type="entry name" value="HTH_CROC1"/>
    <property type="match status" value="1"/>
</dbReference>
<dbReference type="Gene3D" id="1.25.40.10">
    <property type="entry name" value="Tetratricopeptide repeat domain"/>
    <property type="match status" value="1"/>
</dbReference>
<dbReference type="CDD" id="cd00093">
    <property type="entry name" value="HTH_XRE"/>
    <property type="match status" value="1"/>
</dbReference>
<gene>
    <name evidence="2" type="ORF">HGK34_11480</name>
</gene>